<comment type="caution">
    <text evidence="3">The sequence shown here is derived from an EMBL/GenBank/DDBJ whole genome shotgun (WGS) entry which is preliminary data.</text>
</comment>
<dbReference type="PANTHER" id="PTHR21366:SF14">
    <property type="entry name" value="GLYOXALASE DOMAIN-CONTAINING PROTEIN 5"/>
    <property type="match status" value="1"/>
</dbReference>
<dbReference type="InterPro" id="IPR029068">
    <property type="entry name" value="Glyas_Bleomycin-R_OHBP_Dase"/>
</dbReference>
<dbReference type="EMBL" id="JAAFGW010000193">
    <property type="protein sequence ID" value="NDP49011.1"/>
    <property type="molecule type" value="Genomic_DNA"/>
</dbReference>
<gene>
    <name evidence="3" type="ORF">GZ085_11635</name>
</gene>
<evidence type="ECO:0000259" key="2">
    <source>
        <dbReference type="PROSITE" id="PS51819"/>
    </source>
</evidence>
<name>A0A7C9P8X5_9PROT</name>
<evidence type="ECO:0000313" key="3">
    <source>
        <dbReference type="EMBL" id="NDP49011.1"/>
    </source>
</evidence>
<dbReference type="PROSITE" id="PS51819">
    <property type="entry name" value="VOC"/>
    <property type="match status" value="1"/>
</dbReference>
<dbReference type="InterPro" id="IPR018146">
    <property type="entry name" value="Glyoxalase_1_CS"/>
</dbReference>
<sequence length="126" mass="13763">MQLDSIDHVVLTVQDMPASIAFYTRVLGMREISFGDNRRALAFGQCKLNLHQAGNEFEPEAAHPVPGAIDLCLLTRTPMDALIQHLSAQQIAVEQSPGKRTGAQGLILSIYVRDPDGNLIELSNPL</sequence>
<dbReference type="SUPFAM" id="SSF54593">
    <property type="entry name" value="Glyoxalase/Bleomycin resistance protein/Dihydroxybiphenyl dioxygenase"/>
    <property type="match status" value="1"/>
</dbReference>
<evidence type="ECO:0000313" key="4">
    <source>
        <dbReference type="Proteomes" id="UP000483432"/>
    </source>
</evidence>
<dbReference type="InterPro" id="IPR037523">
    <property type="entry name" value="VOC_core"/>
</dbReference>
<reference evidence="3 4" key="1">
    <citation type="submission" date="2019-09" db="EMBL/GenBank/DDBJ databases">
        <title>H2 Metabolism Revealed by Metagenomic Analysis in Subglacial Sediment of East Antarctica.</title>
        <authorList>
            <person name="Yang Z."/>
            <person name="Zhang Y."/>
            <person name="Lv Y."/>
            <person name="Yan W."/>
            <person name="Xiao X."/>
            <person name="Sun B."/>
            <person name="Ma H."/>
        </authorList>
    </citation>
    <scope>NUCLEOTIDE SEQUENCE [LARGE SCALE GENOMIC DNA]</scope>
    <source>
        <strain evidence="3">Bin2_2</strain>
    </source>
</reference>
<dbReference type="PROSITE" id="PS00934">
    <property type="entry name" value="GLYOXALASE_I_1"/>
    <property type="match status" value="1"/>
</dbReference>
<dbReference type="Gene3D" id="3.10.180.10">
    <property type="entry name" value="2,3-Dihydroxybiphenyl 1,2-Dioxygenase, domain 1"/>
    <property type="match status" value="1"/>
</dbReference>
<dbReference type="Pfam" id="PF00903">
    <property type="entry name" value="Glyoxalase"/>
    <property type="match status" value="1"/>
</dbReference>
<dbReference type="CDD" id="cd07253">
    <property type="entry name" value="GLOD5"/>
    <property type="match status" value="1"/>
</dbReference>
<keyword evidence="1" id="KW-0479">Metal-binding</keyword>
<dbReference type="GO" id="GO:0046872">
    <property type="term" value="F:metal ion binding"/>
    <property type="evidence" value="ECO:0007669"/>
    <property type="project" value="UniProtKB-KW"/>
</dbReference>
<dbReference type="GO" id="GO:0004462">
    <property type="term" value="F:lactoylglutathione lyase activity"/>
    <property type="evidence" value="ECO:0007669"/>
    <property type="project" value="InterPro"/>
</dbReference>
<evidence type="ECO:0000256" key="1">
    <source>
        <dbReference type="ARBA" id="ARBA00022723"/>
    </source>
</evidence>
<dbReference type="InterPro" id="IPR004360">
    <property type="entry name" value="Glyas_Fos-R_dOase_dom"/>
</dbReference>
<dbReference type="AlphaFoldDB" id="A0A7C9P8X5"/>
<dbReference type="InterPro" id="IPR050383">
    <property type="entry name" value="GlyoxalaseI/FosfomycinResist"/>
</dbReference>
<proteinExistence type="predicted"/>
<organism evidence="3 4">
    <name type="scientific">Sulfuriferula multivorans</name>
    <dbReference type="NCBI Taxonomy" id="1559896"/>
    <lineage>
        <taxon>Bacteria</taxon>
        <taxon>Pseudomonadati</taxon>
        <taxon>Pseudomonadota</taxon>
        <taxon>Betaproteobacteria</taxon>
        <taxon>Nitrosomonadales</taxon>
        <taxon>Sulfuricellaceae</taxon>
        <taxon>Sulfuriferula</taxon>
    </lineage>
</organism>
<feature type="domain" description="VOC" evidence="2">
    <location>
        <begin position="5"/>
        <end position="125"/>
    </location>
</feature>
<dbReference type="Proteomes" id="UP000483432">
    <property type="component" value="Unassembled WGS sequence"/>
</dbReference>
<protein>
    <submittedName>
        <fullName evidence="3">VOC family protein</fullName>
    </submittedName>
</protein>
<accession>A0A7C9P8X5</accession>
<dbReference type="PANTHER" id="PTHR21366">
    <property type="entry name" value="GLYOXALASE FAMILY PROTEIN"/>
    <property type="match status" value="1"/>
</dbReference>